<keyword evidence="3" id="KW-1185">Reference proteome</keyword>
<evidence type="ECO:0000313" key="3">
    <source>
        <dbReference type="Proteomes" id="UP001610563"/>
    </source>
</evidence>
<protein>
    <recommendedName>
        <fullName evidence="4">Meiosis specific protein SPO22</fullName>
    </recommendedName>
</protein>
<evidence type="ECO:0000256" key="1">
    <source>
        <dbReference type="ARBA" id="ARBA00023254"/>
    </source>
</evidence>
<organism evidence="2 3">
    <name type="scientific">Aspergillus keveii</name>
    <dbReference type="NCBI Taxonomy" id="714993"/>
    <lineage>
        <taxon>Eukaryota</taxon>
        <taxon>Fungi</taxon>
        <taxon>Dikarya</taxon>
        <taxon>Ascomycota</taxon>
        <taxon>Pezizomycotina</taxon>
        <taxon>Eurotiomycetes</taxon>
        <taxon>Eurotiomycetidae</taxon>
        <taxon>Eurotiales</taxon>
        <taxon>Aspergillaceae</taxon>
        <taxon>Aspergillus</taxon>
        <taxon>Aspergillus subgen. Nidulantes</taxon>
    </lineage>
</organism>
<proteinExistence type="predicted"/>
<dbReference type="EMBL" id="JBFTWV010000071">
    <property type="protein sequence ID" value="KAL2788983.1"/>
    <property type="molecule type" value="Genomic_DNA"/>
</dbReference>
<evidence type="ECO:0000313" key="2">
    <source>
        <dbReference type="EMBL" id="KAL2788983.1"/>
    </source>
</evidence>
<sequence>MTTGGSTILTSNSPERFVRACGQLFAKLDTLDSGIKRQWMEKIFVSIICALTSIDHDHLPLVETAACQLTENSLDRLSEDATSASLMPIWKIIDKLVARRSINIAEEWCCFALNLKQPIFQLTPNTETQFFRKWIICVLGKPEHSARRVTDTVPASCKACPRTLYLLYRLALSREDILLATAYLELLGQLKPSTTYIQACISDALRLGKIEIAVRSCGGLIAASDSDLDQQQISQLVKYLLNTICTMVTHKNHLEHVVPLLESSMPCLRINVPQTFDPSPLVLTTVDRGQKGILSATDLYWLACRSYAIAFENHGSASPQVTIRLLKIAIEFTETVERGADLELKPDSVDCYLYCTYFLLAIIIKEARDEVSIAVKTTQYNEIREALKQFHPRIQSISTDKQVTWLERYRIMLFIDFEAAIFLQQWQDLEKILETSKPIVNGKLASYFLECILQSEASSPCVSRAVKQLIRTLHSSPLPYFNTLASTFSETLPRYFRILFTLSHQGKEYILAESVLDQALLASDEPRYPREELEWLAITAFNQAVEFFSISADEECQRWARKAVALADCIKVYDGGKLGSLLRGNLAKLNDS</sequence>
<keyword evidence="1" id="KW-0469">Meiosis</keyword>
<dbReference type="Pfam" id="PF08631">
    <property type="entry name" value="SPO22"/>
    <property type="match status" value="1"/>
</dbReference>
<dbReference type="PANTHER" id="PTHR40375">
    <property type="entry name" value="SPORULATION-SPECIFIC PROTEIN 22"/>
    <property type="match status" value="1"/>
</dbReference>
<dbReference type="PANTHER" id="PTHR40375:SF2">
    <property type="entry name" value="SPORULATION-SPECIFIC PROTEIN 22"/>
    <property type="match status" value="1"/>
</dbReference>
<dbReference type="InterPro" id="IPR013940">
    <property type="entry name" value="Spo22/ZIP4/TEX11"/>
</dbReference>
<comment type="caution">
    <text evidence="2">The sequence shown here is derived from an EMBL/GenBank/DDBJ whole genome shotgun (WGS) entry which is preliminary data.</text>
</comment>
<dbReference type="Proteomes" id="UP001610563">
    <property type="component" value="Unassembled WGS sequence"/>
</dbReference>
<dbReference type="InterPro" id="IPR039057">
    <property type="entry name" value="Spo22/ZIP4"/>
</dbReference>
<gene>
    <name evidence="2" type="ORF">BJX66DRAFT_307902</name>
</gene>
<reference evidence="2 3" key="1">
    <citation type="submission" date="2024-07" db="EMBL/GenBank/DDBJ databases">
        <title>Section-level genome sequencing and comparative genomics of Aspergillus sections Usti and Cavernicolus.</title>
        <authorList>
            <consortium name="Lawrence Berkeley National Laboratory"/>
            <person name="Nybo J.L."/>
            <person name="Vesth T.C."/>
            <person name="Theobald S."/>
            <person name="Frisvad J.C."/>
            <person name="Larsen T.O."/>
            <person name="Kjaerboelling I."/>
            <person name="Rothschild-Mancinelli K."/>
            <person name="Lyhne E.K."/>
            <person name="Kogle M.E."/>
            <person name="Barry K."/>
            <person name="Clum A."/>
            <person name="Na H."/>
            <person name="Ledsgaard L."/>
            <person name="Lin J."/>
            <person name="Lipzen A."/>
            <person name="Kuo A."/>
            <person name="Riley R."/>
            <person name="Mondo S."/>
            <person name="Labutti K."/>
            <person name="Haridas S."/>
            <person name="Pangalinan J."/>
            <person name="Salamov A.A."/>
            <person name="Simmons B.A."/>
            <person name="Magnuson J.K."/>
            <person name="Chen J."/>
            <person name="Drula E."/>
            <person name="Henrissat B."/>
            <person name="Wiebenga A."/>
            <person name="Lubbers R.J."/>
            <person name="Gomes A.C."/>
            <person name="Makela M.R."/>
            <person name="Stajich J."/>
            <person name="Grigoriev I.V."/>
            <person name="Mortensen U.H."/>
            <person name="De Vries R.P."/>
            <person name="Baker S.E."/>
            <person name="Andersen M.R."/>
        </authorList>
    </citation>
    <scope>NUCLEOTIDE SEQUENCE [LARGE SCALE GENOMIC DNA]</scope>
    <source>
        <strain evidence="2 3">CBS 209.92</strain>
    </source>
</reference>
<name>A0ABR4G1H1_9EURO</name>
<accession>A0ABR4G1H1</accession>
<evidence type="ECO:0008006" key="4">
    <source>
        <dbReference type="Google" id="ProtNLM"/>
    </source>
</evidence>